<organism evidence="1 2">
    <name type="scientific">Jeotgalibacillus malaysiensis</name>
    <dbReference type="NCBI Taxonomy" id="1508404"/>
    <lineage>
        <taxon>Bacteria</taxon>
        <taxon>Bacillati</taxon>
        <taxon>Bacillota</taxon>
        <taxon>Bacilli</taxon>
        <taxon>Bacillales</taxon>
        <taxon>Caryophanaceae</taxon>
        <taxon>Jeotgalibacillus</taxon>
    </lineage>
</organism>
<sequence length="42" mass="4756">MESRRCDEVEEGAVVTTAVFDGGLWFDDIDWYAFIKVTGVDI</sequence>
<dbReference type="BioCyc" id="JESP1508404:G14D9-12512-MONOMER"/>
<keyword evidence="2" id="KW-1185">Reference proteome</keyword>
<evidence type="ECO:0000313" key="2">
    <source>
        <dbReference type="Proteomes" id="UP000031449"/>
    </source>
</evidence>
<reference evidence="1 2" key="1">
    <citation type="submission" date="2014-08" db="EMBL/GenBank/DDBJ databases">
        <title>Complete genome of a marine bacteria Jeotgalibacillus malaysiensis.</title>
        <authorList>
            <person name="Yaakop A.S."/>
            <person name="Chan K.-G."/>
            <person name="Goh K.M."/>
        </authorList>
    </citation>
    <scope>NUCLEOTIDE SEQUENCE [LARGE SCALE GENOMIC DNA]</scope>
    <source>
        <strain evidence="1 2">D5</strain>
    </source>
</reference>
<dbReference type="HOGENOM" id="CLU_3252739_0_0_9"/>
<dbReference type="KEGG" id="jeo:JMA_32310"/>
<dbReference type="Proteomes" id="UP000031449">
    <property type="component" value="Chromosome"/>
</dbReference>
<protein>
    <submittedName>
        <fullName evidence="1">Uncharacterized protein</fullName>
    </submittedName>
</protein>
<name>A0A0B5AVC4_9BACL</name>
<dbReference type="AlphaFoldDB" id="A0A0B5AVC4"/>
<proteinExistence type="predicted"/>
<gene>
    <name evidence="1" type="ORF">JMA_32310</name>
</gene>
<evidence type="ECO:0000313" key="1">
    <source>
        <dbReference type="EMBL" id="AJD92548.1"/>
    </source>
</evidence>
<dbReference type="STRING" id="1508404.JMA_32310"/>
<dbReference type="EMBL" id="CP009416">
    <property type="protein sequence ID" value="AJD92548.1"/>
    <property type="molecule type" value="Genomic_DNA"/>
</dbReference>
<accession>A0A0B5AVC4</accession>